<evidence type="ECO:0000256" key="1">
    <source>
        <dbReference type="SAM" id="MobiDB-lite"/>
    </source>
</evidence>
<feature type="region of interest" description="Disordered" evidence="1">
    <location>
        <begin position="1"/>
        <end position="37"/>
    </location>
</feature>
<proteinExistence type="predicted"/>
<evidence type="ECO:0000313" key="3">
    <source>
        <dbReference type="Proteomes" id="UP000638848"/>
    </source>
</evidence>
<reference evidence="2" key="1">
    <citation type="journal article" date="2014" name="Int. J. Syst. Evol. Microbiol.">
        <title>Complete genome sequence of Corynebacterium casei LMG S-19264T (=DSM 44701T), isolated from a smear-ripened cheese.</title>
        <authorList>
            <consortium name="US DOE Joint Genome Institute (JGI-PGF)"/>
            <person name="Walter F."/>
            <person name="Albersmeier A."/>
            <person name="Kalinowski J."/>
            <person name="Ruckert C."/>
        </authorList>
    </citation>
    <scope>NUCLEOTIDE SEQUENCE</scope>
    <source>
        <strain evidence="2">CGMCC 1.12187</strain>
    </source>
</reference>
<keyword evidence="3" id="KW-1185">Reference proteome</keyword>
<gene>
    <name evidence="2" type="ORF">GCM10011374_11710</name>
</gene>
<protein>
    <submittedName>
        <fullName evidence="2">Uncharacterized protein</fullName>
    </submittedName>
</protein>
<dbReference type="AlphaFoldDB" id="A0A917LR76"/>
<feature type="compositionally biased region" description="Basic and acidic residues" evidence="1">
    <location>
        <begin position="10"/>
        <end position="28"/>
    </location>
</feature>
<dbReference type="Proteomes" id="UP000638848">
    <property type="component" value="Unassembled WGS sequence"/>
</dbReference>
<reference evidence="2" key="2">
    <citation type="submission" date="2020-09" db="EMBL/GenBank/DDBJ databases">
        <authorList>
            <person name="Sun Q."/>
            <person name="Zhou Y."/>
        </authorList>
    </citation>
    <scope>NUCLEOTIDE SEQUENCE</scope>
    <source>
        <strain evidence="2">CGMCC 1.12187</strain>
    </source>
</reference>
<name>A0A917LR76_9MICC</name>
<dbReference type="EMBL" id="BMEQ01000004">
    <property type="protein sequence ID" value="GGG50767.1"/>
    <property type="molecule type" value="Genomic_DNA"/>
</dbReference>
<organism evidence="2 3">
    <name type="scientific">Kocuria dechangensis</name>
    <dbReference type="NCBI Taxonomy" id="1176249"/>
    <lineage>
        <taxon>Bacteria</taxon>
        <taxon>Bacillati</taxon>
        <taxon>Actinomycetota</taxon>
        <taxon>Actinomycetes</taxon>
        <taxon>Micrococcales</taxon>
        <taxon>Micrococcaceae</taxon>
        <taxon>Kocuria</taxon>
    </lineage>
</organism>
<comment type="caution">
    <text evidence="2">The sequence shown here is derived from an EMBL/GenBank/DDBJ whole genome shotgun (WGS) entry which is preliminary data.</text>
</comment>
<evidence type="ECO:0000313" key="2">
    <source>
        <dbReference type="EMBL" id="GGG50767.1"/>
    </source>
</evidence>
<accession>A0A917LR76</accession>
<sequence length="76" mass="8767">MNISAMTAPELEKHLKDITAEQARRRDPAANAIPDEDRNEYLAAMSNGALQVDTDYIRQELFRHDADTRRSRAYFN</sequence>